<proteinExistence type="predicted"/>
<name>A0A1H2JVK3_9BACT</name>
<reference evidence="2" key="1">
    <citation type="submission" date="2016-10" db="EMBL/GenBank/DDBJ databases">
        <authorList>
            <person name="Varghese N."/>
            <person name="Submissions S."/>
        </authorList>
    </citation>
    <scope>NUCLEOTIDE SEQUENCE [LARGE SCALE GENOMIC DNA]</scope>
    <source>
        <strain evidence="2">DSM 3384</strain>
    </source>
</reference>
<accession>A0A1H2JVK3</accession>
<dbReference type="EMBL" id="FNLL01000016">
    <property type="protein sequence ID" value="SDU60529.1"/>
    <property type="molecule type" value="Genomic_DNA"/>
</dbReference>
<evidence type="ECO:0008006" key="3">
    <source>
        <dbReference type="Google" id="ProtNLM"/>
    </source>
</evidence>
<gene>
    <name evidence="1" type="ORF">SAMN04487931_11642</name>
</gene>
<dbReference type="RefSeq" id="WP_014957603.1">
    <property type="nucleotide sequence ID" value="NZ_FNLL01000016.1"/>
</dbReference>
<evidence type="ECO:0000313" key="1">
    <source>
        <dbReference type="EMBL" id="SDU60529.1"/>
    </source>
</evidence>
<organism evidence="1 2">
    <name type="scientific">Desulfobacula phenolica</name>
    <dbReference type="NCBI Taxonomy" id="90732"/>
    <lineage>
        <taxon>Bacteria</taxon>
        <taxon>Pseudomonadati</taxon>
        <taxon>Thermodesulfobacteriota</taxon>
        <taxon>Desulfobacteria</taxon>
        <taxon>Desulfobacterales</taxon>
        <taxon>Desulfobacteraceae</taxon>
        <taxon>Desulfobacula</taxon>
    </lineage>
</organism>
<dbReference type="AlphaFoldDB" id="A0A1H2JVK3"/>
<sequence length="167" mass="18334">MKPKCNIKSIVTISATVLLVLFVSGCLGSKVSKKTEADQISIDQAVSKQTTAIYHDFEDVLIPMELSVVSDKTVIISTPGFTSGILILKGRVERQSLFDFFNNNMQKDNWSIVSQIKSPGTTIMVFQKPSRTSVITIRDEQFYTYVEVGVAPTITGESGFSESGLVE</sequence>
<keyword evidence="2" id="KW-1185">Reference proteome</keyword>
<dbReference type="PROSITE" id="PS51257">
    <property type="entry name" value="PROKAR_LIPOPROTEIN"/>
    <property type="match status" value="1"/>
</dbReference>
<evidence type="ECO:0000313" key="2">
    <source>
        <dbReference type="Proteomes" id="UP000199608"/>
    </source>
</evidence>
<dbReference type="Proteomes" id="UP000199608">
    <property type="component" value="Unassembled WGS sequence"/>
</dbReference>
<protein>
    <recommendedName>
        <fullName evidence="3">Lipoprotein</fullName>
    </recommendedName>
</protein>